<evidence type="ECO:0000313" key="3">
    <source>
        <dbReference type="Proteomes" id="UP000595140"/>
    </source>
</evidence>
<proteinExistence type="predicted"/>
<sequence>MRVRVKLDVRQPLKRGKKLKKEGGEWFLVEYAYERLPTFCFVCGVLGHGERFCPIVLRNWGAKIERNYGPEMRASGRKMGMGIGAKWLREELPVRGKDGVKVMASDNSWDGRPHNSCRMMNEGFVSKKMLGQSSVQKDPLMMAPVEGNTLTEATMEEQGEDGLVFVDPKKRKTLEGVNANGSYGTIMDVEPKNLSEAGSGCQTRRSE</sequence>
<dbReference type="InterPro" id="IPR040256">
    <property type="entry name" value="At4g02000-like"/>
</dbReference>
<dbReference type="AlphaFoldDB" id="A0A484N272"/>
<accession>A0A484N272</accession>
<dbReference type="PANTHER" id="PTHR31286:SF153">
    <property type="entry name" value="DUF4283 DOMAIN PROTEIN"/>
    <property type="match status" value="1"/>
</dbReference>
<dbReference type="Proteomes" id="UP000595140">
    <property type="component" value="Unassembled WGS sequence"/>
</dbReference>
<gene>
    <name evidence="2" type="ORF">CCAM_LOCUS36968</name>
</gene>
<organism evidence="2 3">
    <name type="scientific">Cuscuta campestris</name>
    <dbReference type="NCBI Taxonomy" id="132261"/>
    <lineage>
        <taxon>Eukaryota</taxon>
        <taxon>Viridiplantae</taxon>
        <taxon>Streptophyta</taxon>
        <taxon>Embryophyta</taxon>
        <taxon>Tracheophyta</taxon>
        <taxon>Spermatophyta</taxon>
        <taxon>Magnoliopsida</taxon>
        <taxon>eudicotyledons</taxon>
        <taxon>Gunneridae</taxon>
        <taxon>Pentapetalae</taxon>
        <taxon>asterids</taxon>
        <taxon>lamiids</taxon>
        <taxon>Solanales</taxon>
        <taxon>Convolvulaceae</taxon>
        <taxon>Cuscuteae</taxon>
        <taxon>Cuscuta</taxon>
        <taxon>Cuscuta subgen. Grammica</taxon>
        <taxon>Cuscuta sect. Cleistogrammica</taxon>
    </lineage>
</organism>
<feature type="domain" description="Zinc knuckle CX2CX4HX4C" evidence="1">
    <location>
        <begin position="7"/>
        <end position="54"/>
    </location>
</feature>
<protein>
    <recommendedName>
        <fullName evidence="1">Zinc knuckle CX2CX4HX4C domain-containing protein</fullName>
    </recommendedName>
</protein>
<dbReference type="Pfam" id="PF14392">
    <property type="entry name" value="zf-CCHC_4"/>
    <property type="match status" value="1"/>
</dbReference>
<dbReference type="EMBL" id="OOIL02005599">
    <property type="protein sequence ID" value="VFQ95192.1"/>
    <property type="molecule type" value="Genomic_DNA"/>
</dbReference>
<name>A0A484N272_9ASTE</name>
<dbReference type="PANTHER" id="PTHR31286">
    <property type="entry name" value="GLYCINE-RICH CELL WALL STRUCTURAL PROTEIN 1.8-LIKE"/>
    <property type="match status" value="1"/>
</dbReference>
<keyword evidence="3" id="KW-1185">Reference proteome</keyword>
<evidence type="ECO:0000259" key="1">
    <source>
        <dbReference type="Pfam" id="PF14392"/>
    </source>
</evidence>
<evidence type="ECO:0000313" key="2">
    <source>
        <dbReference type="EMBL" id="VFQ95192.1"/>
    </source>
</evidence>
<dbReference type="OrthoDB" id="1166339at2759"/>
<reference evidence="2 3" key="1">
    <citation type="submission" date="2018-04" db="EMBL/GenBank/DDBJ databases">
        <authorList>
            <person name="Vogel A."/>
        </authorList>
    </citation>
    <scope>NUCLEOTIDE SEQUENCE [LARGE SCALE GENOMIC DNA]</scope>
</reference>
<dbReference type="InterPro" id="IPR025836">
    <property type="entry name" value="Zn_knuckle_CX2CX4HX4C"/>
</dbReference>